<gene>
    <name evidence="1" type="ORF">METZ01_LOCUS318330</name>
</gene>
<evidence type="ECO:0000313" key="1">
    <source>
        <dbReference type="EMBL" id="SVC65476.1"/>
    </source>
</evidence>
<dbReference type="EMBL" id="UINC01103244">
    <property type="protein sequence ID" value="SVC65476.1"/>
    <property type="molecule type" value="Genomic_DNA"/>
</dbReference>
<accession>A0A382NWP9</accession>
<organism evidence="1">
    <name type="scientific">marine metagenome</name>
    <dbReference type="NCBI Taxonomy" id="408172"/>
    <lineage>
        <taxon>unclassified sequences</taxon>
        <taxon>metagenomes</taxon>
        <taxon>ecological metagenomes</taxon>
    </lineage>
</organism>
<dbReference type="AlphaFoldDB" id="A0A382NWP9"/>
<proteinExistence type="predicted"/>
<name>A0A382NWP9_9ZZZZ</name>
<sequence length="51" mass="6190">MDKNYCCPICEGKIDLEHYAFVKEVLGDQEKMKGWMDKTYTFELWKKEHTE</sequence>
<reference evidence="1" key="1">
    <citation type="submission" date="2018-05" db="EMBL/GenBank/DDBJ databases">
        <authorList>
            <person name="Lanie J.A."/>
            <person name="Ng W.-L."/>
            <person name="Kazmierczak K.M."/>
            <person name="Andrzejewski T.M."/>
            <person name="Davidsen T.M."/>
            <person name="Wayne K.J."/>
            <person name="Tettelin H."/>
            <person name="Glass J.I."/>
            <person name="Rusch D."/>
            <person name="Podicherti R."/>
            <person name="Tsui H.-C.T."/>
            <person name="Winkler M.E."/>
        </authorList>
    </citation>
    <scope>NUCLEOTIDE SEQUENCE</scope>
</reference>
<protein>
    <submittedName>
        <fullName evidence="1">Uncharacterized protein</fullName>
    </submittedName>
</protein>